<reference evidence="1 2" key="1">
    <citation type="submission" date="2014-04" db="EMBL/GenBank/DDBJ databases">
        <authorList>
            <consortium name="DOE Joint Genome Institute"/>
            <person name="Kuo A."/>
            <person name="Kohler A."/>
            <person name="Nagy L.G."/>
            <person name="Floudas D."/>
            <person name="Copeland A."/>
            <person name="Barry K.W."/>
            <person name="Cichocki N."/>
            <person name="Veneault-Fourrey C."/>
            <person name="LaButti K."/>
            <person name="Lindquist E.A."/>
            <person name="Lipzen A."/>
            <person name="Lundell T."/>
            <person name="Morin E."/>
            <person name="Murat C."/>
            <person name="Sun H."/>
            <person name="Tunlid A."/>
            <person name="Henrissat B."/>
            <person name="Grigoriev I.V."/>
            <person name="Hibbett D.S."/>
            <person name="Martin F."/>
            <person name="Nordberg H.P."/>
            <person name="Cantor M.N."/>
            <person name="Hua S.X."/>
        </authorList>
    </citation>
    <scope>NUCLEOTIDE SEQUENCE [LARGE SCALE GENOMIC DNA]</scope>
    <source>
        <strain evidence="1 2">Foug A</strain>
    </source>
</reference>
<reference evidence="2" key="2">
    <citation type="submission" date="2015-01" db="EMBL/GenBank/DDBJ databases">
        <title>Evolutionary Origins and Diversification of the Mycorrhizal Mutualists.</title>
        <authorList>
            <consortium name="DOE Joint Genome Institute"/>
            <consortium name="Mycorrhizal Genomics Consortium"/>
            <person name="Kohler A."/>
            <person name="Kuo A."/>
            <person name="Nagy L.G."/>
            <person name="Floudas D."/>
            <person name="Copeland A."/>
            <person name="Barry K.W."/>
            <person name="Cichocki N."/>
            <person name="Veneault-Fourrey C."/>
            <person name="LaButti K."/>
            <person name="Lindquist E.A."/>
            <person name="Lipzen A."/>
            <person name="Lundell T."/>
            <person name="Morin E."/>
            <person name="Murat C."/>
            <person name="Riley R."/>
            <person name="Ohm R."/>
            <person name="Sun H."/>
            <person name="Tunlid A."/>
            <person name="Henrissat B."/>
            <person name="Grigoriev I.V."/>
            <person name="Hibbett D.S."/>
            <person name="Martin F."/>
        </authorList>
    </citation>
    <scope>NUCLEOTIDE SEQUENCE [LARGE SCALE GENOMIC DNA]</scope>
    <source>
        <strain evidence="2">Foug A</strain>
    </source>
</reference>
<organism evidence="1 2">
    <name type="scientific">Scleroderma citrinum Foug A</name>
    <dbReference type="NCBI Taxonomy" id="1036808"/>
    <lineage>
        <taxon>Eukaryota</taxon>
        <taxon>Fungi</taxon>
        <taxon>Dikarya</taxon>
        <taxon>Basidiomycota</taxon>
        <taxon>Agaricomycotina</taxon>
        <taxon>Agaricomycetes</taxon>
        <taxon>Agaricomycetidae</taxon>
        <taxon>Boletales</taxon>
        <taxon>Sclerodermatineae</taxon>
        <taxon>Sclerodermataceae</taxon>
        <taxon>Scleroderma</taxon>
    </lineage>
</organism>
<name>A0A0C3A4U1_9AGAM</name>
<dbReference type="AlphaFoldDB" id="A0A0C3A4U1"/>
<proteinExistence type="predicted"/>
<gene>
    <name evidence="1" type="ORF">SCLCIDRAFT_1217495</name>
</gene>
<dbReference type="HOGENOM" id="CLU_2868944_0_0_1"/>
<protein>
    <submittedName>
        <fullName evidence="1">Uncharacterized protein</fullName>
    </submittedName>
</protein>
<evidence type="ECO:0000313" key="1">
    <source>
        <dbReference type="EMBL" id="KIM59717.1"/>
    </source>
</evidence>
<dbReference type="Proteomes" id="UP000053989">
    <property type="component" value="Unassembled WGS sequence"/>
</dbReference>
<dbReference type="InParanoid" id="A0A0C3A4U1"/>
<keyword evidence="2" id="KW-1185">Reference proteome</keyword>
<accession>A0A0C3A4U1</accession>
<sequence>MEVLLTVQELMSRDVVAMVRPSDIDDSVTHLILVERPDRTEVGPVAYRRPTKKGVTTFRLYLAP</sequence>
<dbReference type="EMBL" id="KN822070">
    <property type="protein sequence ID" value="KIM59717.1"/>
    <property type="molecule type" value="Genomic_DNA"/>
</dbReference>
<evidence type="ECO:0000313" key="2">
    <source>
        <dbReference type="Proteomes" id="UP000053989"/>
    </source>
</evidence>